<sequence length="132" mass="15865">MVVEGEAKEVVKQQPEKGIPKSGRWWKSKNTSRFSSLPKDKPLRSSWHKKSIQRAEKLSLKQYQQKVTEARRQEKIEHRQRVEAHRKRKEENQRKSEIVQVIKNTAKIKRMKKKQLRKIEKRDTNNLKVKSQ</sequence>
<dbReference type="InterPro" id="IPR005579">
    <property type="entry name" value="Cgr1-like"/>
</dbReference>
<feature type="compositionally biased region" description="Basic and acidic residues" evidence="14">
    <location>
        <begin position="1"/>
        <end position="19"/>
    </location>
</feature>
<name>A0A6F9D9F7_9ASCI</name>
<feature type="compositionally biased region" description="Basic residues" evidence="14">
    <location>
        <begin position="106"/>
        <end position="116"/>
    </location>
</feature>
<evidence type="ECO:0000313" key="15">
    <source>
        <dbReference type="EMBL" id="CAB3228745.1"/>
    </source>
</evidence>
<dbReference type="InterPro" id="IPR026570">
    <property type="entry name" value="CCDC86"/>
</dbReference>
<evidence type="ECO:0000256" key="9">
    <source>
        <dbReference type="ARBA" id="ARBA00022553"/>
    </source>
</evidence>
<evidence type="ECO:0000256" key="14">
    <source>
        <dbReference type="SAM" id="MobiDB-lite"/>
    </source>
</evidence>
<evidence type="ECO:0000256" key="7">
    <source>
        <dbReference type="ARBA" id="ARBA00022517"/>
    </source>
</evidence>
<feature type="compositionally biased region" description="Basic and acidic residues" evidence="14">
    <location>
        <begin position="71"/>
        <end position="97"/>
    </location>
</feature>
<evidence type="ECO:0000256" key="10">
    <source>
        <dbReference type="ARBA" id="ARBA00022934"/>
    </source>
</evidence>
<gene>
    <name evidence="15" type="primary">Ccdc86</name>
</gene>
<evidence type="ECO:0000256" key="2">
    <source>
        <dbReference type="ARBA" id="ARBA00004286"/>
    </source>
</evidence>
<comment type="subcellular location">
    <subcellularLocation>
        <location evidence="2">Chromosome</location>
    </subcellularLocation>
    <subcellularLocation>
        <location evidence="3">Nucleus</location>
        <location evidence="3">Nucleolus</location>
    </subcellularLocation>
</comment>
<dbReference type="PANTHER" id="PTHR13557">
    <property type="entry name" value="COILED-COIL DOMAIN-CONTAINING PROTEIN 86"/>
    <property type="match status" value="1"/>
</dbReference>
<evidence type="ECO:0000256" key="12">
    <source>
        <dbReference type="ARBA" id="ARBA00023242"/>
    </source>
</evidence>
<evidence type="ECO:0000256" key="4">
    <source>
        <dbReference type="ARBA" id="ARBA00007869"/>
    </source>
</evidence>
<keyword evidence="10" id="KW-0164">Citrullination</keyword>
<evidence type="ECO:0000256" key="5">
    <source>
        <dbReference type="ARBA" id="ARBA00016738"/>
    </source>
</evidence>
<evidence type="ECO:0000256" key="1">
    <source>
        <dbReference type="ARBA" id="ARBA00004090"/>
    </source>
</evidence>
<keyword evidence="9" id="KW-0597">Phosphoprotein</keyword>
<evidence type="ECO:0000256" key="13">
    <source>
        <dbReference type="ARBA" id="ARBA00093307"/>
    </source>
</evidence>
<keyword evidence="11" id="KW-0175">Coiled coil</keyword>
<proteinExistence type="evidence at transcript level"/>
<evidence type="ECO:0000256" key="6">
    <source>
        <dbReference type="ARBA" id="ARBA00022454"/>
    </source>
</evidence>
<evidence type="ECO:0000256" key="11">
    <source>
        <dbReference type="ARBA" id="ARBA00023054"/>
    </source>
</evidence>
<dbReference type="GO" id="GO:0006364">
    <property type="term" value="P:rRNA processing"/>
    <property type="evidence" value="ECO:0007669"/>
    <property type="project" value="UniProtKB-KW"/>
</dbReference>
<organism evidence="15">
    <name type="scientific">Phallusia mammillata</name>
    <dbReference type="NCBI Taxonomy" id="59560"/>
    <lineage>
        <taxon>Eukaryota</taxon>
        <taxon>Metazoa</taxon>
        <taxon>Chordata</taxon>
        <taxon>Tunicata</taxon>
        <taxon>Ascidiacea</taxon>
        <taxon>Phlebobranchia</taxon>
        <taxon>Ascidiidae</taxon>
        <taxon>Phallusia</taxon>
    </lineage>
</organism>
<dbReference type="Pfam" id="PF03879">
    <property type="entry name" value="Cgr1"/>
    <property type="match status" value="1"/>
</dbReference>
<evidence type="ECO:0000256" key="3">
    <source>
        <dbReference type="ARBA" id="ARBA00004604"/>
    </source>
</evidence>
<feature type="region of interest" description="Disordered" evidence="14">
    <location>
        <begin position="71"/>
        <end position="132"/>
    </location>
</feature>
<dbReference type="AlphaFoldDB" id="A0A6F9D9F7"/>
<dbReference type="PANTHER" id="PTHR13557:SF1">
    <property type="entry name" value="COILED-COIL DOMAIN-CONTAINING PROTEIN 86"/>
    <property type="match status" value="1"/>
</dbReference>
<protein>
    <recommendedName>
        <fullName evidence="5">Coiled-coil domain-containing protein 86</fullName>
    </recommendedName>
</protein>
<evidence type="ECO:0000256" key="8">
    <source>
        <dbReference type="ARBA" id="ARBA00022552"/>
    </source>
</evidence>
<dbReference type="GO" id="GO:0005694">
    <property type="term" value="C:chromosome"/>
    <property type="evidence" value="ECO:0007669"/>
    <property type="project" value="UniProtKB-SubCell"/>
</dbReference>
<keyword evidence="8" id="KW-0698">rRNA processing</keyword>
<comment type="function">
    <text evidence="1">Involved in nucleolar integrity and required for processing of the pre-rRNA for the 60S ribosome subunit.</text>
</comment>
<comment type="similarity">
    <text evidence="4">Belongs to the CGR1 family.</text>
</comment>
<reference evidence="15" key="1">
    <citation type="submission" date="2020-04" db="EMBL/GenBank/DDBJ databases">
        <authorList>
            <person name="Neveu A P."/>
        </authorList>
    </citation>
    <scope>NUCLEOTIDE SEQUENCE</scope>
    <source>
        <tissue evidence="15">Whole embryo</tissue>
    </source>
</reference>
<feature type="region of interest" description="Disordered" evidence="14">
    <location>
        <begin position="1"/>
        <end position="48"/>
    </location>
</feature>
<comment type="function">
    <text evidence="13">Required for proper chromosome segregation during mitosis and error-free mitotic progression.</text>
</comment>
<dbReference type="EMBL" id="LR783701">
    <property type="protein sequence ID" value="CAB3228745.1"/>
    <property type="molecule type" value="mRNA"/>
</dbReference>
<keyword evidence="6" id="KW-0158">Chromosome</keyword>
<accession>A0A6F9D9F7</accession>
<keyword evidence="7" id="KW-0690">Ribosome biogenesis</keyword>
<keyword evidence="12" id="KW-0539">Nucleus</keyword>
<dbReference type="GO" id="GO:0005730">
    <property type="term" value="C:nucleolus"/>
    <property type="evidence" value="ECO:0007669"/>
    <property type="project" value="UniProtKB-SubCell"/>
</dbReference>